<feature type="compositionally biased region" description="Low complexity" evidence="1">
    <location>
        <begin position="53"/>
        <end position="88"/>
    </location>
</feature>
<organism evidence="2 3">
    <name type="scientific">Pleurodeles waltl</name>
    <name type="common">Iberian ribbed newt</name>
    <dbReference type="NCBI Taxonomy" id="8319"/>
    <lineage>
        <taxon>Eukaryota</taxon>
        <taxon>Metazoa</taxon>
        <taxon>Chordata</taxon>
        <taxon>Craniata</taxon>
        <taxon>Vertebrata</taxon>
        <taxon>Euteleostomi</taxon>
        <taxon>Amphibia</taxon>
        <taxon>Batrachia</taxon>
        <taxon>Caudata</taxon>
        <taxon>Salamandroidea</taxon>
        <taxon>Salamandridae</taxon>
        <taxon>Pleurodelinae</taxon>
        <taxon>Pleurodeles</taxon>
    </lineage>
</organism>
<protein>
    <submittedName>
        <fullName evidence="2">Uncharacterized protein</fullName>
    </submittedName>
</protein>
<comment type="caution">
    <text evidence="2">The sequence shown here is derived from an EMBL/GenBank/DDBJ whole genome shotgun (WGS) entry which is preliminary data.</text>
</comment>
<name>A0AAV7KXI4_PLEWA</name>
<sequence length="88" mass="9322">MWIPRGIGRALLRQSRVSITLQCAPGSVDVSVGVAFFRAPVRQPSTFKLQGQAAAPDPAHMAKAVARSSVSSGSPRRGARSRQAQPLL</sequence>
<keyword evidence="3" id="KW-1185">Reference proteome</keyword>
<dbReference type="EMBL" id="JANPWB010000016">
    <property type="protein sequence ID" value="KAJ1084166.1"/>
    <property type="molecule type" value="Genomic_DNA"/>
</dbReference>
<evidence type="ECO:0000313" key="3">
    <source>
        <dbReference type="Proteomes" id="UP001066276"/>
    </source>
</evidence>
<dbReference type="AlphaFoldDB" id="A0AAV7KXI4"/>
<evidence type="ECO:0000256" key="1">
    <source>
        <dbReference type="SAM" id="MobiDB-lite"/>
    </source>
</evidence>
<gene>
    <name evidence="2" type="ORF">NDU88_004318</name>
</gene>
<evidence type="ECO:0000313" key="2">
    <source>
        <dbReference type="EMBL" id="KAJ1084166.1"/>
    </source>
</evidence>
<proteinExistence type="predicted"/>
<dbReference type="Proteomes" id="UP001066276">
    <property type="component" value="Chromosome 12"/>
</dbReference>
<feature type="region of interest" description="Disordered" evidence="1">
    <location>
        <begin position="52"/>
        <end position="88"/>
    </location>
</feature>
<accession>A0AAV7KXI4</accession>
<reference evidence="2" key="1">
    <citation type="journal article" date="2022" name="bioRxiv">
        <title>Sequencing and chromosome-scale assembly of the giantPleurodeles waltlgenome.</title>
        <authorList>
            <person name="Brown T."/>
            <person name="Elewa A."/>
            <person name="Iarovenko S."/>
            <person name="Subramanian E."/>
            <person name="Araus A.J."/>
            <person name="Petzold A."/>
            <person name="Susuki M."/>
            <person name="Suzuki K.-i.T."/>
            <person name="Hayashi T."/>
            <person name="Toyoda A."/>
            <person name="Oliveira C."/>
            <person name="Osipova E."/>
            <person name="Leigh N.D."/>
            <person name="Simon A."/>
            <person name="Yun M.H."/>
        </authorList>
    </citation>
    <scope>NUCLEOTIDE SEQUENCE</scope>
    <source>
        <strain evidence="2">20211129_DDA</strain>
        <tissue evidence="2">Liver</tissue>
    </source>
</reference>